<dbReference type="KEGG" id="csv:101212049"/>
<dbReference type="OMA" id="MNGYVGM"/>
<accession>A0A0A0K965</accession>
<reference evidence="3 4" key="2">
    <citation type="journal article" date="2009" name="PLoS ONE">
        <title>An integrated genetic and cytogenetic map of the cucumber genome.</title>
        <authorList>
            <person name="Ren Y."/>
            <person name="Zhang Z."/>
            <person name="Liu J."/>
            <person name="Staub J.E."/>
            <person name="Han Y."/>
            <person name="Cheng Z."/>
            <person name="Li X."/>
            <person name="Lu J."/>
            <person name="Miao H."/>
            <person name="Kang H."/>
            <person name="Xie B."/>
            <person name="Gu X."/>
            <person name="Wang X."/>
            <person name="Du Y."/>
            <person name="Jin W."/>
            <person name="Huang S."/>
        </authorList>
    </citation>
    <scope>NUCLEOTIDE SEQUENCE [LARGE SCALE GENOMIC DNA]</scope>
    <source>
        <strain evidence="4">cv. 9930</strain>
    </source>
</reference>
<dbReference type="AlphaFoldDB" id="A0A0A0K965"/>
<reference evidence="3 4" key="4">
    <citation type="journal article" date="2011" name="BMC Genomics">
        <title>RNA-Seq improves annotation of protein-coding genes in the cucumber genome.</title>
        <authorList>
            <person name="Li Z."/>
            <person name="Zhang Z."/>
            <person name="Yan P."/>
            <person name="Huang S."/>
            <person name="Fei Z."/>
            <person name="Lin K."/>
        </authorList>
    </citation>
    <scope>NUCLEOTIDE SEQUENCE [LARGE SCALE GENOMIC DNA]</scope>
    <source>
        <strain evidence="4">cv. 9930</strain>
    </source>
</reference>
<dbReference type="PANTHER" id="PTHR31694">
    <property type="entry name" value="DESICCATION-LIKE PROTEIN"/>
    <property type="match status" value="1"/>
</dbReference>
<dbReference type="PANTHER" id="PTHR31694:SF26">
    <property type="entry name" value="OS05G0151100 PROTEIN"/>
    <property type="match status" value="1"/>
</dbReference>
<dbReference type="InterPro" id="IPR052965">
    <property type="entry name" value="Pigment-catalase-like"/>
</dbReference>
<feature type="transmembrane region" description="Helical" evidence="1">
    <location>
        <begin position="165"/>
        <end position="189"/>
    </location>
</feature>
<name>A0A0A0K965_CUCSA</name>
<organism evidence="3 4">
    <name type="scientific">Cucumis sativus</name>
    <name type="common">Cucumber</name>
    <dbReference type="NCBI Taxonomy" id="3659"/>
    <lineage>
        <taxon>Eukaryota</taxon>
        <taxon>Viridiplantae</taxon>
        <taxon>Streptophyta</taxon>
        <taxon>Embryophyta</taxon>
        <taxon>Tracheophyta</taxon>
        <taxon>Spermatophyta</taxon>
        <taxon>Magnoliopsida</taxon>
        <taxon>eudicotyledons</taxon>
        <taxon>Gunneridae</taxon>
        <taxon>Pentapetalae</taxon>
        <taxon>rosids</taxon>
        <taxon>fabids</taxon>
        <taxon>Cucurbitales</taxon>
        <taxon>Cucurbitaceae</taxon>
        <taxon>Benincaseae</taxon>
        <taxon>Cucumis</taxon>
    </lineage>
</organism>
<evidence type="ECO:0008006" key="5">
    <source>
        <dbReference type="Google" id="ProtNLM"/>
    </source>
</evidence>
<keyword evidence="2" id="KW-0732">Signal</keyword>
<keyword evidence="1" id="KW-1133">Transmembrane helix</keyword>
<dbReference type="STRING" id="3659.A0A0A0K965"/>
<dbReference type="EMBL" id="CM002928">
    <property type="protein sequence ID" value="KGN44917.1"/>
    <property type="molecule type" value="Genomic_DNA"/>
</dbReference>
<dbReference type="eggNOG" id="ENOG502QR8B">
    <property type="taxonomic scope" value="Eukaryota"/>
</dbReference>
<evidence type="ECO:0000256" key="1">
    <source>
        <dbReference type="SAM" id="Phobius"/>
    </source>
</evidence>
<feature type="chain" id="PRO_5001971875" description="Desiccation-related protein PCC13-62" evidence="2">
    <location>
        <begin position="35"/>
        <end position="324"/>
    </location>
</feature>
<feature type="signal peptide" evidence="2">
    <location>
        <begin position="1"/>
        <end position="34"/>
    </location>
</feature>
<proteinExistence type="predicted"/>
<protein>
    <recommendedName>
        <fullName evidence="5">Desiccation-related protein PCC13-62</fullName>
    </recommendedName>
</protein>
<gene>
    <name evidence="3" type="ORF">Csa_7G396330</name>
</gene>
<dbReference type="Pfam" id="PF13668">
    <property type="entry name" value="Ferritin_2"/>
    <property type="match status" value="1"/>
</dbReference>
<reference evidence="3 4" key="1">
    <citation type="journal article" date="2009" name="Nat. Genet.">
        <title>The genome of the cucumber, Cucumis sativus L.</title>
        <authorList>
            <person name="Huang S."/>
            <person name="Li R."/>
            <person name="Zhang Z."/>
            <person name="Li L."/>
            <person name="Gu X."/>
            <person name="Fan W."/>
            <person name="Lucas W.J."/>
            <person name="Wang X."/>
            <person name="Xie B."/>
            <person name="Ni P."/>
            <person name="Ren Y."/>
            <person name="Zhu H."/>
            <person name="Li J."/>
            <person name="Lin K."/>
            <person name="Jin W."/>
            <person name="Fei Z."/>
            <person name="Li G."/>
            <person name="Staub J."/>
            <person name="Kilian A."/>
            <person name="van der Vossen E.A."/>
            <person name="Wu Y."/>
            <person name="Guo J."/>
            <person name="He J."/>
            <person name="Jia Z."/>
            <person name="Ren Y."/>
            <person name="Tian G."/>
            <person name="Lu Y."/>
            <person name="Ruan J."/>
            <person name="Qian W."/>
            <person name="Wang M."/>
            <person name="Huang Q."/>
            <person name="Li B."/>
            <person name="Xuan Z."/>
            <person name="Cao J."/>
            <person name="Asan"/>
            <person name="Wu Z."/>
            <person name="Zhang J."/>
            <person name="Cai Q."/>
            <person name="Bai Y."/>
            <person name="Zhao B."/>
            <person name="Han Y."/>
            <person name="Li Y."/>
            <person name="Li X."/>
            <person name="Wang S."/>
            <person name="Shi Q."/>
            <person name="Liu S."/>
            <person name="Cho W.K."/>
            <person name="Kim J.Y."/>
            <person name="Xu Y."/>
            <person name="Heller-Uszynska K."/>
            <person name="Miao H."/>
            <person name="Cheng Z."/>
            <person name="Zhang S."/>
            <person name="Wu J."/>
            <person name="Yang Y."/>
            <person name="Kang H."/>
            <person name="Li M."/>
            <person name="Liang H."/>
            <person name="Ren X."/>
            <person name="Shi Z."/>
            <person name="Wen M."/>
            <person name="Jian M."/>
            <person name="Yang H."/>
            <person name="Zhang G."/>
            <person name="Yang Z."/>
            <person name="Chen R."/>
            <person name="Liu S."/>
            <person name="Li J."/>
            <person name="Ma L."/>
            <person name="Liu H."/>
            <person name="Zhou Y."/>
            <person name="Zhao J."/>
            <person name="Fang X."/>
            <person name="Li G."/>
            <person name="Fang L."/>
            <person name="Li Y."/>
            <person name="Liu D."/>
            <person name="Zheng H."/>
            <person name="Zhang Y."/>
            <person name="Qin N."/>
            <person name="Li Z."/>
            <person name="Yang G."/>
            <person name="Yang S."/>
            <person name="Bolund L."/>
            <person name="Kristiansen K."/>
            <person name="Zheng H."/>
            <person name="Li S."/>
            <person name="Zhang X."/>
            <person name="Yang H."/>
            <person name="Wang J."/>
            <person name="Sun R."/>
            <person name="Zhang B."/>
            <person name="Jiang S."/>
            <person name="Wang J."/>
            <person name="Du Y."/>
            <person name="Li S."/>
        </authorList>
    </citation>
    <scope>NUCLEOTIDE SEQUENCE [LARGE SCALE GENOMIC DNA]</scope>
    <source>
        <strain evidence="4">cv. 9930</strain>
    </source>
</reference>
<sequence>MIRASKHNMRMKNASIIFWSWFFFLVYLSRVVVCNNIIDQCQPMVAPDIEVVRFASNFEYLEGEFFLHCALGEGIDSINPNLAFGGPPPIGAQKANLDPVTANIAKEFGYQEIGQLRSVIEAAGGRGIKRPLLNLSKEVFSDIFDEAIGFKLEPRFDPYSNSINFLLAANMFPYTGLVGLVGATPLLLLPQSRKLAASLLGAESGQNAVIRTLLYQRANETVDPYNITVAEFTNLTSTLANKLGKCGLRDEGIMVPLSLGAENRTESNILAADVNSRSYSRTVRELLRILYGSGSESKVGAFFPKGANGLIARSFLIGREDPIM</sequence>
<keyword evidence="4" id="KW-1185">Reference proteome</keyword>
<evidence type="ECO:0000313" key="3">
    <source>
        <dbReference type="EMBL" id="KGN44917.1"/>
    </source>
</evidence>
<reference evidence="3 4" key="3">
    <citation type="journal article" date="2010" name="BMC Genomics">
        <title>Transcriptome sequencing and comparative analysis of cucumber flowers with different sex types.</title>
        <authorList>
            <person name="Guo S."/>
            <person name="Zheng Y."/>
            <person name="Joung J.G."/>
            <person name="Liu S."/>
            <person name="Zhang Z."/>
            <person name="Crasta O.R."/>
            <person name="Sobral B.W."/>
            <person name="Xu Y."/>
            <person name="Huang S."/>
            <person name="Fei Z."/>
        </authorList>
    </citation>
    <scope>NUCLEOTIDE SEQUENCE [LARGE SCALE GENOMIC DNA]</scope>
    <source>
        <strain evidence="4">cv. 9930</strain>
    </source>
</reference>
<evidence type="ECO:0000256" key="2">
    <source>
        <dbReference type="SAM" id="SignalP"/>
    </source>
</evidence>
<evidence type="ECO:0000313" key="4">
    <source>
        <dbReference type="Proteomes" id="UP000029981"/>
    </source>
</evidence>
<dbReference type="Proteomes" id="UP000029981">
    <property type="component" value="Chromosome 7"/>
</dbReference>
<dbReference type="Gramene" id="KGN44917">
    <property type="protein sequence ID" value="KGN44917"/>
    <property type="gene ID" value="Csa_7G396330"/>
</dbReference>
<keyword evidence="1" id="KW-0472">Membrane</keyword>
<dbReference type="OrthoDB" id="1001765at2759"/>
<keyword evidence="1" id="KW-0812">Transmembrane</keyword>